<dbReference type="Pfam" id="PF05795">
    <property type="entry name" value="Plasmodium_Vir"/>
    <property type="match status" value="1"/>
</dbReference>
<dbReference type="AlphaFoldDB" id="A0A1B1E7I3"/>
<dbReference type="Proteomes" id="UP000092716">
    <property type="component" value="Chromosome 13"/>
</dbReference>
<dbReference type="EMBL" id="CP016251">
    <property type="protein sequence ID" value="ANQ10719.1"/>
    <property type="molecule type" value="Genomic_DNA"/>
</dbReference>
<protein>
    <submittedName>
        <fullName evidence="2">KIR-like CYIR protein</fullName>
    </submittedName>
</protein>
<dbReference type="KEGG" id="pcot:PCOAH_00048880"/>
<accession>A0A1B1E7I3</accession>
<evidence type="ECO:0000313" key="3">
    <source>
        <dbReference type="Proteomes" id="UP000092716"/>
    </source>
</evidence>
<sequence>MSGRGKGPLTVNDWYQWPSEQRYAELSGVTKCSSSTLIDGSAEEVKNDLKDKLEQYGNIDDIAHEIVGAWCYAHDKMGVTKSSGSDWCYWFYYWLGSTVFQESGEIRFVDFMEKVYNALEKLKFGQKCEAISNYIDKRTFEQMRKMYEYYKDYSTIQTQLGGSGNKCDEKYDQHVDDILKAYNAAQNKCRGPTYSKHCNGFPNMFSEPKYKALLDEPREVVTVSESMEELSVPSTANTALSTVAIVPSTIATLGIGLPFITYLLYKYNLLHSWFGNQFGSSRNNRRRRTIGHDFNTLTDTSTDATSTLYSTEASTIADSVETSRTYDNSSPRRRTTNNGRGQQQPQQQRQRKEKQQQQQRQQNSRNIEARDV</sequence>
<feature type="compositionally biased region" description="Polar residues" evidence="1">
    <location>
        <begin position="319"/>
        <end position="329"/>
    </location>
</feature>
<name>A0A1B1E7I3_9APIC</name>
<evidence type="ECO:0000256" key="1">
    <source>
        <dbReference type="SAM" id="MobiDB-lite"/>
    </source>
</evidence>
<proteinExistence type="predicted"/>
<gene>
    <name evidence="2" type="ORF">PCOAH_00048880</name>
</gene>
<dbReference type="RefSeq" id="XP_019917414.1">
    <property type="nucleotide sequence ID" value="XM_020061671.1"/>
</dbReference>
<reference evidence="3" key="1">
    <citation type="submission" date="2016-06" db="EMBL/GenBank/DDBJ databases">
        <title>First high quality genome sequence of Plasmodium coatneyi using continuous long reads from single molecule, real-time sequencing.</title>
        <authorList>
            <person name="Chien J.-T."/>
            <person name="Pakala S.B."/>
            <person name="Geraldo J.A."/>
            <person name="Lapp S.A."/>
            <person name="Barnwell J.W."/>
            <person name="Kissinger J.C."/>
            <person name="Galinski M.R."/>
            <person name="Humphrey J.C."/>
        </authorList>
    </citation>
    <scope>NUCLEOTIDE SEQUENCE [LARGE SCALE GENOMIC DNA]</scope>
    <source>
        <strain evidence="3">Hackeri</strain>
    </source>
</reference>
<organism evidence="2 3">
    <name type="scientific">Plasmodium coatneyi</name>
    <dbReference type="NCBI Taxonomy" id="208452"/>
    <lineage>
        <taxon>Eukaryota</taxon>
        <taxon>Sar</taxon>
        <taxon>Alveolata</taxon>
        <taxon>Apicomplexa</taxon>
        <taxon>Aconoidasida</taxon>
        <taxon>Haemosporida</taxon>
        <taxon>Plasmodiidae</taxon>
        <taxon>Plasmodium</taxon>
    </lineage>
</organism>
<dbReference type="OrthoDB" id="381419at2759"/>
<evidence type="ECO:0000313" key="2">
    <source>
        <dbReference type="EMBL" id="ANQ10719.1"/>
    </source>
</evidence>
<keyword evidence="3" id="KW-1185">Reference proteome</keyword>
<dbReference type="GeneID" id="30911619"/>
<dbReference type="InterPro" id="IPR008780">
    <property type="entry name" value="Plasmodium_Vir"/>
</dbReference>
<dbReference type="VEuPathDB" id="PlasmoDB:PCOAH_00048880"/>
<feature type="region of interest" description="Disordered" evidence="1">
    <location>
        <begin position="319"/>
        <end position="372"/>
    </location>
</feature>